<dbReference type="EMBL" id="GBXM01081130">
    <property type="protein sequence ID" value="JAH27447.1"/>
    <property type="molecule type" value="Transcribed_RNA"/>
</dbReference>
<evidence type="ECO:0000313" key="1">
    <source>
        <dbReference type="EMBL" id="JAH27447.1"/>
    </source>
</evidence>
<reference evidence="1" key="2">
    <citation type="journal article" date="2015" name="Fish Shellfish Immunol.">
        <title>Early steps in the European eel (Anguilla anguilla)-Vibrio vulnificus interaction in the gills: Role of the RtxA13 toxin.</title>
        <authorList>
            <person name="Callol A."/>
            <person name="Pajuelo D."/>
            <person name="Ebbesson L."/>
            <person name="Teles M."/>
            <person name="MacKenzie S."/>
            <person name="Amaro C."/>
        </authorList>
    </citation>
    <scope>NUCLEOTIDE SEQUENCE</scope>
</reference>
<name>A0A0E9RF65_ANGAN</name>
<sequence length="45" mass="5211">MHLCTHILMLYIHLNVYQSGRLPCMKLIPSNIHANCTVSLRKSIF</sequence>
<protein>
    <submittedName>
        <fullName evidence="1">Uncharacterized protein</fullName>
    </submittedName>
</protein>
<reference evidence="1" key="1">
    <citation type="submission" date="2014-11" db="EMBL/GenBank/DDBJ databases">
        <authorList>
            <person name="Amaro Gonzalez C."/>
        </authorList>
    </citation>
    <scope>NUCLEOTIDE SEQUENCE</scope>
</reference>
<organism evidence="1">
    <name type="scientific">Anguilla anguilla</name>
    <name type="common">European freshwater eel</name>
    <name type="synonym">Muraena anguilla</name>
    <dbReference type="NCBI Taxonomy" id="7936"/>
    <lineage>
        <taxon>Eukaryota</taxon>
        <taxon>Metazoa</taxon>
        <taxon>Chordata</taxon>
        <taxon>Craniata</taxon>
        <taxon>Vertebrata</taxon>
        <taxon>Euteleostomi</taxon>
        <taxon>Actinopterygii</taxon>
        <taxon>Neopterygii</taxon>
        <taxon>Teleostei</taxon>
        <taxon>Anguilliformes</taxon>
        <taxon>Anguillidae</taxon>
        <taxon>Anguilla</taxon>
    </lineage>
</organism>
<accession>A0A0E9RF65</accession>
<dbReference type="AlphaFoldDB" id="A0A0E9RF65"/>
<proteinExistence type="predicted"/>